<protein>
    <submittedName>
        <fullName evidence="1">Uncharacterized protein</fullName>
    </submittedName>
</protein>
<evidence type="ECO:0000313" key="1">
    <source>
        <dbReference type="EMBL" id="KDP24037.1"/>
    </source>
</evidence>
<gene>
    <name evidence="1" type="ORF">JCGZ_27075</name>
</gene>
<organism evidence="1 2">
    <name type="scientific">Jatropha curcas</name>
    <name type="common">Barbados nut</name>
    <dbReference type="NCBI Taxonomy" id="180498"/>
    <lineage>
        <taxon>Eukaryota</taxon>
        <taxon>Viridiplantae</taxon>
        <taxon>Streptophyta</taxon>
        <taxon>Embryophyta</taxon>
        <taxon>Tracheophyta</taxon>
        <taxon>Spermatophyta</taxon>
        <taxon>Magnoliopsida</taxon>
        <taxon>eudicotyledons</taxon>
        <taxon>Gunneridae</taxon>
        <taxon>Pentapetalae</taxon>
        <taxon>rosids</taxon>
        <taxon>fabids</taxon>
        <taxon>Malpighiales</taxon>
        <taxon>Euphorbiaceae</taxon>
        <taxon>Crotonoideae</taxon>
        <taxon>Jatropheae</taxon>
        <taxon>Jatropha</taxon>
    </lineage>
</organism>
<keyword evidence="2" id="KW-1185">Reference proteome</keyword>
<dbReference type="AlphaFoldDB" id="A0A067JJG9"/>
<evidence type="ECO:0000313" key="2">
    <source>
        <dbReference type="Proteomes" id="UP000027138"/>
    </source>
</evidence>
<dbReference type="Proteomes" id="UP000027138">
    <property type="component" value="Unassembled WGS sequence"/>
</dbReference>
<accession>A0A067JJG9</accession>
<reference evidence="1 2" key="1">
    <citation type="journal article" date="2014" name="PLoS ONE">
        <title>Global Analysis of Gene Expression Profiles in Physic Nut (Jatropha curcas L.) Seedlings Exposed to Salt Stress.</title>
        <authorList>
            <person name="Zhang L."/>
            <person name="Zhang C."/>
            <person name="Wu P."/>
            <person name="Chen Y."/>
            <person name="Li M."/>
            <person name="Jiang H."/>
            <person name="Wu G."/>
        </authorList>
    </citation>
    <scope>NUCLEOTIDE SEQUENCE [LARGE SCALE GENOMIC DNA]</scope>
    <source>
        <strain evidence="2">cv. GZQX0401</strain>
        <tissue evidence="1">Young leaves</tissue>
    </source>
</reference>
<sequence>MGVLTSTPRACFSPTFGLKIFAQVARACYGARRGRGRLCLSSGKVPVDSTGVLVPVSQVIFSLFLWHGCAAGHAWGVLASVSQVIPPWKTHGRVAEHGQGVLDPRLMARECLGARPGRACFWIFTFSYN</sequence>
<proteinExistence type="predicted"/>
<name>A0A067JJG9_JATCU</name>
<dbReference type="EMBL" id="KK915149">
    <property type="protein sequence ID" value="KDP24037.1"/>
    <property type="molecule type" value="Genomic_DNA"/>
</dbReference>